<dbReference type="InterPro" id="IPR039425">
    <property type="entry name" value="RNA_pol_sigma-70-like"/>
</dbReference>
<feature type="region of interest" description="Disordered" evidence="5">
    <location>
        <begin position="217"/>
        <end position="241"/>
    </location>
</feature>
<evidence type="ECO:0000256" key="6">
    <source>
        <dbReference type="SAM" id="Phobius"/>
    </source>
</evidence>
<dbReference type="InterPro" id="IPR013325">
    <property type="entry name" value="RNA_pol_sigma_r2"/>
</dbReference>
<dbReference type="EMBL" id="BAABHK010000017">
    <property type="protein sequence ID" value="GAA4636360.1"/>
    <property type="molecule type" value="Genomic_DNA"/>
</dbReference>
<feature type="domain" description="RNA polymerase sigma-70 region 2" evidence="7">
    <location>
        <begin position="18"/>
        <end position="77"/>
    </location>
</feature>
<dbReference type="RefSeq" id="WP_345439339.1">
    <property type="nucleotide sequence ID" value="NZ_BAABHK010000017.1"/>
</dbReference>
<dbReference type="SUPFAM" id="SSF88946">
    <property type="entry name" value="Sigma2 domain of RNA polymerase sigma factors"/>
    <property type="match status" value="1"/>
</dbReference>
<gene>
    <name evidence="8" type="ORF">GCM10023196_085790</name>
</gene>
<evidence type="ECO:0000313" key="8">
    <source>
        <dbReference type="EMBL" id="GAA4636360.1"/>
    </source>
</evidence>
<name>A0ABP8UPR8_9ACTN</name>
<feature type="compositionally biased region" description="Low complexity" evidence="5">
    <location>
        <begin position="361"/>
        <end position="377"/>
    </location>
</feature>
<feature type="compositionally biased region" description="Low complexity" evidence="5">
    <location>
        <begin position="289"/>
        <end position="343"/>
    </location>
</feature>
<keyword evidence="2" id="KW-0731">Sigma factor</keyword>
<dbReference type="Gene3D" id="1.10.1740.10">
    <property type="match status" value="1"/>
</dbReference>
<evidence type="ECO:0000256" key="1">
    <source>
        <dbReference type="ARBA" id="ARBA00023015"/>
    </source>
</evidence>
<keyword evidence="4" id="KW-0804">Transcription</keyword>
<accession>A0ABP8UPR8</accession>
<dbReference type="Proteomes" id="UP001501442">
    <property type="component" value="Unassembled WGS sequence"/>
</dbReference>
<dbReference type="Pfam" id="PF04542">
    <property type="entry name" value="Sigma70_r2"/>
    <property type="match status" value="1"/>
</dbReference>
<sequence>MSLTEALRAGDPEVFALLYDEHGALMYACCRRMVGDEAADAVRDAFVAAARHPAGPPSDDASLPVWLYALARAECVRRGAPPHAAPEAAPLERALARLRPEHREALALTAVLETEDLARILGVARDTAELLVRLARRRLEQAVIAVLEAGAEADDEVLTALAKGRLHTLVIRPVDPPASLRERVLAACAATERATGGALLFDAEGLPVPLDVLFGPAEAATGPQPKVGPAAPPARHHRKPRARHAVLTETLTLAACAAAVIGAIVIWPAGTDRGASTVDDHTRIEHRATSTSSPASSTGGTTPLNGGSSPVGATPAPSAAGAASPSGTATPARPSSSASASRPPTSPSSPTTPTPKPPTSAPATPSPTTSLPSLPLPNVTASPTPAPKKSDSGQPKH</sequence>
<keyword evidence="6" id="KW-0472">Membrane</keyword>
<protein>
    <recommendedName>
        <fullName evidence="7">RNA polymerase sigma-70 region 2 domain-containing protein</fullName>
    </recommendedName>
</protein>
<evidence type="ECO:0000256" key="2">
    <source>
        <dbReference type="ARBA" id="ARBA00023082"/>
    </source>
</evidence>
<evidence type="ECO:0000313" key="9">
    <source>
        <dbReference type="Proteomes" id="UP001501442"/>
    </source>
</evidence>
<keyword evidence="9" id="KW-1185">Reference proteome</keyword>
<keyword evidence="3" id="KW-0238">DNA-binding</keyword>
<feature type="compositionally biased region" description="Pro residues" evidence="5">
    <location>
        <begin position="344"/>
        <end position="360"/>
    </location>
</feature>
<dbReference type="PANTHER" id="PTHR43133:SF8">
    <property type="entry name" value="RNA POLYMERASE SIGMA FACTOR HI_1459-RELATED"/>
    <property type="match status" value="1"/>
</dbReference>
<keyword evidence="6" id="KW-0812">Transmembrane</keyword>
<dbReference type="InterPro" id="IPR007627">
    <property type="entry name" value="RNA_pol_sigma70_r2"/>
</dbReference>
<evidence type="ECO:0000256" key="5">
    <source>
        <dbReference type="SAM" id="MobiDB-lite"/>
    </source>
</evidence>
<proteinExistence type="predicted"/>
<dbReference type="PANTHER" id="PTHR43133">
    <property type="entry name" value="RNA POLYMERASE ECF-TYPE SIGMA FACTO"/>
    <property type="match status" value="1"/>
</dbReference>
<keyword evidence="1" id="KW-0805">Transcription regulation</keyword>
<evidence type="ECO:0000256" key="3">
    <source>
        <dbReference type="ARBA" id="ARBA00023125"/>
    </source>
</evidence>
<feature type="region of interest" description="Disordered" evidence="5">
    <location>
        <begin position="286"/>
        <end position="397"/>
    </location>
</feature>
<evidence type="ECO:0000256" key="4">
    <source>
        <dbReference type="ARBA" id="ARBA00023163"/>
    </source>
</evidence>
<comment type="caution">
    <text evidence="8">The sequence shown here is derived from an EMBL/GenBank/DDBJ whole genome shotgun (WGS) entry which is preliminary data.</text>
</comment>
<reference evidence="9" key="1">
    <citation type="journal article" date="2019" name="Int. J. Syst. Evol. Microbiol.">
        <title>The Global Catalogue of Microorganisms (GCM) 10K type strain sequencing project: providing services to taxonomists for standard genome sequencing and annotation.</title>
        <authorList>
            <consortium name="The Broad Institute Genomics Platform"/>
            <consortium name="The Broad Institute Genome Sequencing Center for Infectious Disease"/>
            <person name="Wu L."/>
            <person name="Ma J."/>
        </authorList>
    </citation>
    <scope>NUCLEOTIDE SEQUENCE [LARGE SCALE GENOMIC DNA]</scope>
    <source>
        <strain evidence="9">JCM 17939</strain>
    </source>
</reference>
<organism evidence="8 9">
    <name type="scientific">Actinoallomurus vinaceus</name>
    <dbReference type="NCBI Taxonomy" id="1080074"/>
    <lineage>
        <taxon>Bacteria</taxon>
        <taxon>Bacillati</taxon>
        <taxon>Actinomycetota</taxon>
        <taxon>Actinomycetes</taxon>
        <taxon>Streptosporangiales</taxon>
        <taxon>Thermomonosporaceae</taxon>
        <taxon>Actinoallomurus</taxon>
    </lineage>
</organism>
<feature type="transmembrane region" description="Helical" evidence="6">
    <location>
        <begin position="245"/>
        <end position="267"/>
    </location>
</feature>
<evidence type="ECO:0000259" key="7">
    <source>
        <dbReference type="Pfam" id="PF04542"/>
    </source>
</evidence>
<keyword evidence="6" id="KW-1133">Transmembrane helix</keyword>